<dbReference type="PANTHER" id="PTHR43798">
    <property type="entry name" value="MONOACYLGLYCEROL LIPASE"/>
    <property type="match status" value="1"/>
</dbReference>
<feature type="transmembrane region" description="Helical" evidence="1">
    <location>
        <begin position="12"/>
        <end position="33"/>
    </location>
</feature>
<proteinExistence type="predicted"/>
<keyword evidence="1" id="KW-0812">Transmembrane</keyword>
<keyword evidence="4" id="KW-1185">Reference proteome</keyword>
<dbReference type="InterPro" id="IPR050266">
    <property type="entry name" value="AB_hydrolase_sf"/>
</dbReference>
<evidence type="ECO:0000313" key="3">
    <source>
        <dbReference type="EMBL" id="MDT0295781.1"/>
    </source>
</evidence>
<protein>
    <submittedName>
        <fullName evidence="3">Alpha/beta hydrolase</fullName>
    </submittedName>
</protein>
<dbReference type="InterPro" id="IPR000073">
    <property type="entry name" value="AB_hydrolase_1"/>
</dbReference>
<evidence type="ECO:0000313" key="4">
    <source>
        <dbReference type="Proteomes" id="UP001182991"/>
    </source>
</evidence>
<keyword evidence="1" id="KW-1133">Transmembrane helix</keyword>
<dbReference type="PANTHER" id="PTHR43798:SF33">
    <property type="entry name" value="HYDROLASE, PUTATIVE (AFU_ORTHOLOGUE AFUA_2G14860)-RELATED"/>
    <property type="match status" value="1"/>
</dbReference>
<sequence>MIQFIIKVFKWIGKILVGLIILLLLSGLLFRIFSSEPVPPGKLVDVDGTKLHIIAEGDKNELPTLILEAGAGSSTDMLHWVAKGLKNNLRVIRYDREVKWFSESSENNPSPEFYAHQLHQLLEKNGEKPPYILVGHSMGGPYNQIFRDLYPNEVKGMVFLDSSHPEQWKRLAQKELFNENQILFIKAIAILGDLGIIGAYHTLFKSEPANDGLPKACHIRSQNLTAYSGEGFS</sequence>
<dbReference type="EMBL" id="JAVRBG010000019">
    <property type="protein sequence ID" value="MDT0295781.1"/>
    <property type="molecule type" value="Genomic_DNA"/>
</dbReference>
<keyword evidence="1" id="KW-0472">Membrane</keyword>
<reference evidence="4" key="1">
    <citation type="submission" date="2023-07" db="EMBL/GenBank/DDBJ databases">
        <title>Isolating and identifying novel microbial strains from the Mariana Trench.</title>
        <authorList>
            <person name="Fu H."/>
        </authorList>
    </citation>
    <scope>NUCLEOTIDE SEQUENCE [LARGE SCALE GENOMIC DNA]</scope>
    <source>
        <strain evidence="4">T-y2</strain>
    </source>
</reference>
<keyword evidence="3" id="KW-0378">Hydrolase</keyword>
<dbReference type="RefSeq" id="WP_311402709.1">
    <property type="nucleotide sequence ID" value="NZ_JAVRBG010000019.1"/>
</dbReference>
<accession>A0ABU2KM39</accession>
<name>A0ABU2KM39_9FLAO</name>
<feature type="domain" description="AB hydrolase-1" evidence="2">
    <location>
        <begin position="65"/>
        <end position="172"/>
    </location>
</feature>
<comment type="caution">
    <text evidence="3">The sequence shown here is derived from an EMBL/GenBank/DDBJ whole genome shotgun (WGS) entry which is preliminary data.</text>
</comment>
<dbReference type="Pfam" id="PF00561">
    <property type="entry name" value="Abhydrolase_1"/>
    <property type="match status" value="1"/>
</dbReference>
<dbReference type="SUPFAM" id="SSF53474">
    <property type="entry name" value="alpha/beta-Hydrolases"/>
    <property type="match status" value="1"/>
</dbReference>
<evidence type="ECO:0000256" key="1">
    <source>
        <dbReference type="SAM" id="Phobius"/>
    </source>
</evidence>
<evidence type="ECO:0000259" key="2">
    <source>
        <dbReference type="Pfam" id="PF00561"/>
    </source>
</evidence>
<dbReference type="GO" id="GO:0016787">
    <property type="term" value="F:hydrolase activity"/>
    <property type="evidence" value="ECO:0007669"/>
    <property type="project" value="UniProtKB-KW"/>
</dbReference>
<dbReference type="InterPro" id="IPR029058">
    <property type="entry name" value="AB_hydrolase_fold"/>
</dbReference>
<gene>
    <name evidence="3" type="ORF">RLT85_14205</name>
</gene>
<dbReference type="Gene3D" id="3.40.50.1820">
    <property type="entry name" value="alpha/beta hydrolase"/>
    <property type="match status" value="1"/>
</dbReference>
<dbReference type="Proteomes" id="UP001182991">
    <property type="component" value="Unassembled WGS sequence"/>
</dbReference>
<organism evidence="3 4">
    <name type="scientific">Mesonia ostreae</name>
    <dbReference type="NCBI Taxonomy" id="861110"/>
    <lineage>
        <taxon>Bacteria</taxon>
        <taxon>Pseudomonadati</taxon>
        <taxon>Bacteroidota</taxon>
        <taxon>Flavobacteriia</taxon>
        <taxon>Flavobacteriales</taxon>
        <taxon>Flavobacteriaceae</taxon>
        <taxon>Mesonia</taxon>
    </lineage>
</organism>